<dbReference type="SFLD" id="SFLDS00003">
    <property type="entry name" value="Haloacid_Dehalogenase"/>
    <property type="match status" value="1"/>
</dbReference>
<keyword evidence="2" id="KW-1185">Reference proteome</keyword>
<name>A0A7X3LF61_9BACL</name>
<proteinExistence type="predicted"/>
<reference evidence="1 2" key="1">
    <citation type="submission" date="2019-12" db="EMBL/GenBank/DDBJ databases">
        <title>Paenibacillus sp. nov., an endophytic bacterium isolated from the stem of Dendrobium.</title>
        <authorList>
            <person name="Zhao R."/>
        </authorList>
    </citation>
    <scope>NUCLEOTIDE SEQUENCE [LARGE SCALE GENOMIC DNA]</scope>
    <source>
        <strain evidence="1 2">HJL G12</strain>
    </source>
</reference>
<dbReference type="InterPro" id="IPR023198">
    <property type="entry name" value="PGP-like_dom2"/>
</dbReference>
<sequence>MKYEAVLFDLDGTLTDPKVGITKSVQYALSHHGIQVDDPDTLIPYIGPPLIVSFQEIHSFSEKESMQLVEKYREYFKDRGIYENELYDGIQGLLEMLTQQGRKLIVATSKPTVFALEVLKHFGIGSYFEVVCGSNLDGTLSDKSEIINDVFKKTGVNKHAAIMIGDRKHDIIGARKNDIESISVGYGYGSDEELSAIQPTYYVKTVLELQEFFANDI</sequence>
<dbReference type="AlphaFoldDB" id="A0A7X3LF61"/>
<dbReference type="Gene3D" id="3.40.50.1000">
    <property type="entry name" value="HAD superfamily/HAD-like"/>
    <property type="match status" value="1"/>
</dbReference>
<dbReference type="FunFam" id="3.40.50.1000:FF:000022">
    <property type="entry name" value="Phosphoglycolate phosphatase"/>
    <property type="match status" value="1"/>
</dbReference>
<dbReference type="GO" id="GO:0016787">
    <property type="term" value="F:hydrolase activity"/>
    <property type="evidence" value="ECO:0007669"/>
    <property type="project" value="UniProtKB-KW"/>
</dbReference>
<dbReference type="GO" id="GO:0004713">
    <property type="term" value="F:protein tyrosine kinase activity"/>
    <property type="evidence" value="ECO:0007669"/>
    <property type="project" value="TreeGrafter"/>
</dbReference>
<dbReference type="GO" id="GO:0005829">
    <property type="term" value="C:cytosol"/>
    <property type="evidence" value="ECO:0007669"/>
    <property type="project" value="TreeGrafter"/>
</dbReference>
<dbReference type="PANTHER" id="PTHR43434">
    <property type="entry name" value="PHOSPHOGLYCOLATE PHOSPHATASE"/>
    <property type="match status" value="1"/>
</dbReference>
<dbReference type="Proteomes" id="UP000460318">
    <property type="component" value="Unassembled WGS sequence"/>
</dbReference>
<dbReference type="InterPro" id="IPR036412">
    <property type="entry name" value="HAD-like_sf"/>
</dbReference>
<dbReference type="InterPro" id="IPR050155">
    <property type="entry name" value="HAD-like_hydrolase_sf"/>
</dbReference>
<evidence type="ECO:0000313" key="2">
    <source>
        <dbReference type="Proteomes" id="UP000460318"/>
    </source>
</evidence>
<evidence type="ECO:0000313" key="1">
    <source>
        <dbReference type="EMBL" id="MWV43296.1"/>
    </source>
</evidence>
<comment type="caution">
    <text evidence="1">The sequence shown here is derived from an EMBL/GenBank/DDBJ whole genome shotgun (WGS) entry which is preliminary data.</text>
</comment>
<dbReference type="Gene3D" id="1.10.150.240">
    <property type="entry name" value="Putative phosphatase, domain 2"/>
    <property type="match status" value="1"/>
</dbReference>
<accession>A0A7X3LF61</accession>
<dbReference type="Pfam" id="PF13419">
    <property type="entry name" value="HAD_2"/>
    <property type="match status" value="1"/>
</dbReference>
<gene>
    <name evidence="1" type="ORF">GRF59_06590</name>
</gene>
<dbReference type="SFLD" id="SFLDG01135">
    <property type="entry name" value="C1.5.6:_HAD__Beta-PGM__Phospha"/>
    <property type="match status" value="1"/>
</dbReference>
<dbReference type="SFLD" id="SFLDG01129">
    <property type="entry name" value="C1.5:_HAD__Beta-PGM__Phosphata"/>
    <property type="match status" value="1"/>
</dbReference>
<keyword evidence="1" id="KW-0378">Hydrolase</keyword>
<dbReference type="InterPro" id="IPR041492">
    <property type="entry name" value="HAD_2"/>
</dbReference>
<dbReference type="InterPro" id="IPR023214">
    <property type="entry name" value="HAD_sf"/>
</dbReference>
<protein>
    <submittedName>
        <fullName evidence="1">HAD hydrolase-like protein</fullName>
    </submittedName>
</protein>
<dbReference type="SUPFAM" id="SSF56784">
    <property type="entry name" value="HAD-like"/>
    <property type="match status" value="1"/>
</dbReference>
<dbReference type="EMBL" id="WUBI01000001">
    <property type="protein sequence ID" value="MWV43296.1"/>
    <property type="molecule type" value="Genomic_DNA"/>
</dbReference>
<organism evidence="1 2">
    <name type="scientific">Paenibacillus dendrobii</name>
    <dbReference type="NCBI Taxonomy" id="2691084"/>
    <lineage>
        <taxon>Bacteria</taxon>
        <taxon>Bacillati</taxon>
        <taxon>Bacillota</taxon>
        <taxon>Bacilli</taxon>
        <taxon>Bacillales</taxon>
        <taxon>Paenibacillaceae</taxon>
        <taxon>Paenibacillus</taxon>
    </lineage>
</organism>
<dbReference type="PANTHER" id="PTHR43434:SF20">
    <property type="entry name" value="5'-NUCLEOTIDASE"/>
    <property type="match status" value="1"/>
</dbReference>